<accession>C7RC01</accession>
<evidence type="ECO:0000313" key="1">
    <source>
        <dbReference type="EMBL" id="ACV26793.1"/>
    </source>
</evidence>
<dbReference type="eggNOG" id="ENOG5033DYA">
    <property type="taxonomic scope" value="Bacteria"/>
</dbReference>
<name>C7RC01_KANKD</name>
<dbReference type="OrthoDB" id="6398067at2"/>
<organism evidence="1 2">
    <name type="scientific">Kangiella koreensis (strain DSM 16069 / JCM 12317 / KCTC 12182 / SW-125)</name>
    <dbReference type="NCBI Taxonomy" id="523791"/>
    <lineage>
        <taxon>Bacteria</taxon>
        <taxon>Pseudomonadati</taxon>
        <taxon>Pseudomonadota</taxon>
        <taxon>Gammaproteobacteria</taxon>
        <taxon>Kangiellales</taxon>
        <taxon>Kangiellaceae</taxon>
        <taxon>Kangiella</taxon>
    </lineage>
</organism>
<dbReference type="Proteomes" id="UP000001231">
    <property type="component" value="Chromosome"/>
</dbReference>
<dbReference type="InParanoid" id="C7RC01"/>
<dbReference type="AlphaFoldDB" id="C7RC01"/>
<dbReference type="EMBL" id="CP001707">
    <property type="protein sequence ID" value="ACV26793.1"/>
    <property type="molecule type" value="Genomic_DNA"/>
</dbReference>
<sequence>MNKSAIKELSSDALEVALDSNLGSGILRDIPIFGSAVKVAELTMSIRDRFFLKKLGCFIYQLDELSKKDKDAVLSFSKTDDSEKVANKIIQVIDNVTDVEKTELIGKLFAAYCKRSIDKPSFLRAVDTVQHYFLDDINNFISIDNIHLFTFYDLESRKVDMLVGSQLIKEQYIKQNELIRMGYDSSELDITYFEDSQFGRIFREALKY</sequence>
<dbReference type="KEGG" id="kko:Kkor_1380"/>
<protein>
    <submittedName>
        <fullName evidence="1">Uncharacterized protein</fullName>
    </submittedName>
</protein>
<evidence type="ECO:0000313" key="2">
    <source>
        <dbReference type="Proteomes" id="UP000001231"/>
    </source>
</evidence>
<keyword evidence="2" id="KW-1185">Reference proteome</keyword>
<dbReference type="HOGENOM" id="CLU_1276419_0_0_6"/>
<reference evidence="1 2" key="1">
    <citation type="journal article" date="2009" name="Stand. Genomic Sci.">
        <title>Complete genome sequence of Kangiella koreensis type strain (SW-125).</title>
        <authorList>
            <person name="Han C."/>
            <person name="Sikorski J."/>
            <person name="Lapidus A."/>
            <person name="Nolan M."/>
            <person name="Glavina Del Rio T."/>
            <person name="Tice H."/>
            <person name="Cheng J.F."/>
            <person name="Lucas S."/>
            <person name="Chen F."/>
            <person name="Copeland A."/>
            <person name="Ivanova N."/>
            <person name="Mavromatis K."/>
            <person name="Ovchinnikova G."/>
            <person name="Pati A."/>
            <person name="Bruce D."/>
            <person name="Goodwin L."/>
            <person name="Pitluck S."/>
            <person name="Chen A."/>
            <person name="Palaniappan K."/>
            <person name="Land M."/>
            <person name="Hauser L."/>
            <person name="Chang Y.J."/>
            <person name="Jeffries C.D."/>
            <person name="Chain P."/>
            <person name="Saunders E."/>
            <person name="Brettin T."/>
            <person name="Goker M."/>
            <person name="Tindall B.J."/>
            <person name="Bristow J."/>
            <person name="Eisen J.A."/>
            <person name="Markowitz V."/>
            <person name="Hugenholtz P."/>
            <person name="Kyrpides N.C."/>
            <person name="Klenk H.P."/>
            <person name="Detter J.C."/>
        </authorList>
    </citation>
    <scope>NUCLEOTIDE SEQUENCE [LARGE SCALE GENOMIC DNA]</scope>
    <source>
        <strain evidence="2">DSM 16069 / KCTC 12182 / SW-125</strain>
    </source>
</reference>
<dbReference type="RefSeq" id="WP_012801307.1">
    <property type="nucleotide sequence ID" value="NC_013166.1"/>
</dbReference>
<proteinExistence type="predicted"/>
<dbReference type="STRING" id="523791.Kkor_1380"/>
<gene>
    <name evidence="1" type="ordered locus">Kkor_1380</name>
</gene>